<evidence type="ECO:0000313" key="2">
    <source>
        <dbReference type="Proteomes" id="UP000423396"/>
    </source>
</evidence>
<name>A0A650CNP2_9CREN</name>
<dbReference type="KEGG" id="sazo:D1868_05375"/>
<organism evidence="1 2">
    <name type="scientific">Stygiolobus azoricus</name>
    <dbReference type="NCBI Taxonomy" id="41675"/>
    <lineage>
        <taxon>Archaea</taxon>
        <taxon>Thermoproteota</taxon>
        <taxon>Thermoprotei</taxon>
        <taxon>Sulfolobales</taxon>
        <taxon>Sulfolobaceae</taxon>
        <taxon>Stygiolobus</taxon>
    </lineage>
</organism>
<dbReference type="GeneID" id="42798479"/>
<dbReference type="EMBL" id="CP045483">
    <property type="protein sequence ID" value="QGR19470.1"/>
    <property type="molecule type" value="Genomic_DNA"/>
</dbReference>
<dbReference type="AlphaFoldDB" id="A0A650CNP2"/>
<dbReference type="OrthoDB" id="36775at2157"/>
<proteinExistence type="predicted"/>
<reference evidence="1 2" key="1">
    <citation type="submission" date="2019-10" db="EMBL/GenBank/DDBJ databases">
        <title>Genome Sequences from Six Type Strain Members of the Archaeal Family Sulfolobaceae: Acidianus ambivalens, Acidianus infernus, Metallosphaera prunae, Stygiolobus azoricus, Sulfolobus metallicus, and Sulfurisphaera ohwakuensis.</title>
        <authorList>
            <person name="Counts J.A."/>
            <person name="Kelly R.M."/>
        </authorList>
    </citation>
    <scope>NUCLEOTIDE SEQUENCE [LARGE SCALE GENOMIC DNA]</scope>
    <source>
        <strain evidence="1 2">FC6</strain>
    </source>
</reference>
<accession>A0A650CNP2</accession>
<protein>
    <submittedName>
        <fullName evidence="1">Uncharacterized protein</fullName>
    </submittedName>
</protein>
<evidence type="ECO:0000313" key="1">
    <source>
        <dbReference type="EMBL" id="QGR19470.1"/>
    </source>
</evidence>
<sequence length="217" mass="24905">MSARKFQKIESNELSLKLAKIAELIYKAEEIHEDTGEEPTTDFQKLYTQAGIEGTEIGKGKFSYFALYEEFAKIYIEFISKVMRTYALKTRETEIEFINILLDDGNYLVLEGEEDRVVIPHPSAIASTHTHPNVCVFSHKDLETASYLFIKNYLAVGVTTDECLLLIFRKGAYTLEDKNELEKLARITKKSKTLQDVLNGYKNSRFNQLALQMVRIV</sequence>
<keyword evidence="2" id="KW-1185">Reference proteome</keyword>
<gene>
    <name evidence="1" type="ORF">D1868_05375</name>
</gene>
<dbReference type="Proteomes" id="UP000423396">
    <property type="component" value="Chromosome"/>
</dbReference>
<dbReference type="RefSeq" id="WP_156006273.1">
    <property type="nucleotide sequence ID" value="NZ_CP045483.1"/>
</dbReference>